<dbReference type="OrthoDB" id="9811959at2"/>
<protein>
    <submittedName>
        <fullName evidence="1">Four helix bundle protein</fullName>
    </submittedName>
</protein>
<dbReference type="AlphaFoldDB" id="A0A3M9NBR5"/>
<dbReference type="Gene3D" id="1.20.1440.60">
    <property type="entry name" value="23S rRNA-intervening sequence"/>
    <property type="match status" value="1"/>
</dbReference>
<proteinExistence type="predicted"/>
<reference evidence="1 2" key="1">
    <citation type="submission" date="2018-11" db="EMBL/GenBank/DDBJ databases">
        <title>Draft genome sequence of Ferruginibacter sp. BO-59.</title>
        <authorList>
            <person name="Im W.T."/>
        </authorList>
    </citation>
    <scope>NUCLEOTIDE SEQUENCE [LARGE SCALE GENOMIC DNA]</scope>
    <source>
        <strain evidence="1 2">BO-59</strain>
    </source>
</reference>
<dbReference type="NCBIfam" id="NF008911">
    <property type="entry name" value="PRK12275.1-2"/>
    <property type="match status" value="1"/>
</dbReference>
<accession>A0A3M9NBR5</accession>
<dbReference type="RefSeq" id="WP_123121183.1">
    <property type="nucleotide sequence ID" value="NZ_RJJR01000011.1"/>
</dbReference>
<dbReference type="InterPro" id="IPR036583">
    <property type="entry name" value="23S_rRNA_IVS_sf"/>
</dbReference>
<dbReference type="EMBL" id="RJJR01000011">
    <property type="protein sequence ID" value="RNI35196.1"/>
    <property type="molecule type" value="Genomic_DNA"/>
</dbReference>
<dbReference type="Proteomes" id="UP000267223">
    <property type="component" value="Unassembled WGS sequence"/>
</dbReference>
<dbReference type="PANTHER" id="PTHR38471:SF2">
    <property type="entry name" value="FOUR HELIX BUNDLE PROTEIN"/>
    <property type="match status" value="1"/>
</dbReference>
<dbReference type="InterPro" id="IPR012657">
    <property type="entry name" value="23S_rRNA-intervening_sequence"/>
</dbReference>
<evidence type="ECO:0000313" key="2">
    <source>
        <dbReference type="Proteomes" id="UP000267223"/>
    </source>
</evidence>
<keyword evidence="2" id="KW-1185">Reference proteome</keyword>
<gene>
    <name evidence="1" type="ORF">EFY79_13130</name>
</gene>
<name>A0A3M9NBR5_9BACT</name>
<dbReference type="Pfam" id="PF05635">
    <property type="entry name" value="23S_rRNA_IVP"/>
    <property type="match status" value="1"/>
</dbReference>
<dbReference type="SUPFAM" id="SSF158446">
    <property type="entry name" value="IVS-encoded protein-like"/>
    <property type="match status" value="1"/>
</dbReference>
<dbReference type="CDD" id="cd16377">
    <property type="entry name" value="23S_rRNA_IVP_like"/>
    <property type="match status" value="1"/>
</dbReference>
<dbReference type="PANTHER" id="PTHR38471">
    <property type="entry name" value="FOUR HELIX BUNDLE PROTEIN"/>
    <property type="match status" value="1"/>
</dbReference>
<organism evidence="1 2">
    <name type="scientific">Hanamia caeni</name>
    <dbReference type="NCBI Taxonomy" id="2294116"/>
    <lineage>
        <taxon>Bacteria</taxon>
        <taxon>Pseudomonadati</taxon>
        <taxon>Bacteroidota</taxon>
        <taxon>Chitinophagia</taxon>
        <taxon>Chitinophagales</taxon>
        <taxon>Chitinophagaceae</taxon>
        <taxon>Hanamia</taxon>
    </lineage>
</organism>
<dbReference type="NCBIfam" id="TIGR02436">
    <property type="entry name" value="four helix bundle protein"/>
    <property type="match status" value="1"/>
</dbReference>
<evidence type="ECO:0000313" key="1">
    <source>
        <dbReference type="EMBL" id="RNI35196.1"/>
    </source>
</evidence>
<sequence>MRTHKDLDVWKKSIALITKIYQISSTFPKEEMFGLTNQIRRCAVSIPSNIAEGSARGHQKEYIRFLYISLGSQQELETQFIIAKNLNYITENVFKETQTEIEIVGRMLSGLIKAVKLKMADQS</sequence>
<comment type="caution">
    <text evidence="1">The sequence shown here is derived from an EMBL/GenBank/DDBJ whole genome shotgun (WGS) entry which is preliminary data.</text>
</comment>